<dbReference type="InterPro" id="IPR004358">
    <property type="entry name" value="Sig_transdc_His_kin-like_C"/>
</dbReference>
<dbReference type="Gene3D" id="1.10.287.130">
    <property type="match status" value="1"/>
</dbReference>
<dbReference type="PANTHER" id="PTHR43065:SF29">
    <property type="entry name" value="SENSOR PROTEIN KINASE FLES"/>
    <property type="match status" value="1"/>
</dbReference>
<evidence type="ECO:0000313" key="6">
    <source>
        <dbReference type="EMBL" id="WLG87646.1"/>
    </source>
</evidence>
<dbReference type="SUPFAM" id="SSF47384">
    <property type="entry name" value="Homodimeric domain of signal transducing histidine kinase"/>
    <property type="match status" value="1"/>
</dbReference>
<keyword evidence="6" id="KW-0067">ATP-binding</keyword>
<dbReference type="SMART" id="SM00387">
    <property type="entry name" value="HATPase_c"/>
    <property type="match status" value="1"/>
</dbReference>
<dbReference type="EMBL" id="CP117454">
    <property type="protein sequence ID" value="WLG87646.1"/>
    <property type="molecule type" value="Genomic_DNA"/>
</dbReference>
<dbReference type="GO" id="GO:0005524">
    <property type="term" value="F:ATP binding"/>
    <property type="evidence" value="ECO:0007669"/>
    <property type="project" value="UniProtKB-KW"/>
</dbReference>
<dbReference type="Gene3D" id="3.30.565.10">
    <property type="entry name" value="Histidine kinase-like ATPase, C-terminal domain"/>
    <property type="match status" value="1"/>
</dbReference>
<dbReference type="CDD" id="cd00082">
    <property type="entry name" value="HisKA"/>
    <property type="match status" value="1"/>
</dbReference>
<evidence type="ECO:0000256" key="3">
    <source>
        <dbReference type="ARBA" id="ARBA00022553"/>
    </source>
</evidence>
<evidence type="ECO:0000259" key="5">
    <source>
        <dbReference type="PROSITE" id="PS50112"/>
    </source>
</evidence>
<dbReference type="InterPro" id="IPR005467">
    <property type="entry name" value="His_kinase_dom"/>
</dbReference>
<dbReference type="SUPFAM" id="SSF55874">
    <property type="entry name" value="ATPase domain of HSP90 chaperone/DNA topoisomerase II/histidine kinase"/>
    <property type="match status" value="1"/>
</dbReference>
<dbReference type="SUPFAM" id="SSF55785">
    <property type="entry name" value="PYP-like sensor domain (PAS domain)"/>
    <property type="match status" value="1"/>
</dbReference>
<dbReference type="SMART" id="SM00388">
    <property type="entry name" value="HisKA"/>
    <property type="match status" value="1"/>
</dbReference>
<organism evidence="6 7">
    <name type="scientific">Pseudomonas cucumis</name>
    <dbReference type="NCBI Taxonomy" id="2954082"/>
    <lineage>
        <taxon>Bacteria</taxon>
        <taxon>Pseudomonadati</taxon>
        <taxon>Pseudomonadota</taxon>
        <taxon>Gammaproteobacteria</taxon>
        <taxon>Pseudomonadales</taxon>
        <taxon>Pseudomonadaceae</taxon>
        <taxon>Pseudomonas</taxon>
    </lineage>
</organism>
<dbReference type="InterPro" id="IPR003661">
    <property type="entry name" value="HisK_dim/P_dom"/>
</dbReference>
<dbReference type="Pfam" id="PF02518">
    <property type="entry name" value="HATPase_c"/>
    <property type="match status" value="1"/>
</dbReference>
<dbReference type="Pfam" id="PF13188">
    <property type="entry name" value="PAS_8"/>
    <property type="match status" value="1"/>
</dbReference>
<reference evidence="6 7" key="1">
    <citation type="submission" date="2023-02" db="EMBL/GenBank/DDBJ databases">
        <title>Evolution of Hrp T3SS in non-pathogenic Pseudomonas fluorescens.</title>
        <authorList>
            <person name="Liao K."/>
            <person name="Wei H."/>
            <person name="Gu Y."/>
        </authorList>
    </citation>
    <scope>NUCLEOTIDE SEQUENCE [LARGE SCALE GENOMIC DNA]</scope>
    <source>
        <strain evidence="6 7">FP1935</strain>
    </source>
</reference>
<dbReference type="InterPro" id="IPR036097">
    <property type="entry name" value="HisK_dim/P_sf"/>
</dbReference>
<keyword evidence="6" id="KW-0547">Nucleotide-binding</keyword>
<keyword evidence="3" id="KW-0597">Phosphoprotein</keyword>
<comment type="catalytic activity">
    <reaction evidence="1">
        <text>ATP + protein L-histidine = ADP + protein N-phospho-L-histidine.</text>
        <dbReference type="EC" id="2.7.13.3"/>
    </reaction>
</comment>
<feature type="domain" description="Histidine kinase" evidence="4">
    <location>
        <begin position="186"/>
        <end position="391"/>
    </location>
</feature>
<accession>A0ABY9F410</accession>
<evidence type="ECO:0000256" key="2">
    <source>
        <dbReference type="ARBA" id="ARBA00012438"/>
    </source>
</evidence>
<evidence type="ECO:0000259" key="4">
    <source>
        <dbReference type="PROSITE" id="PS50109"/>
    </source>
</evidence>
<dbReference type="RefSeq" id="WP_305449762.1">
    <property type="nucleotide sequence ID" value="NZ_CP117454.1"/>
</dbReference>
<dbReference type="InterPro" id="IPR036890">
    <property type="entry name" value="HATPase_C_sf"/>
</dbReference>
<dbReference type="PANTHER" id="PTHR43065">
    <property type="entry name" value="SENSOR HISTIDINE KINASE"/>
    <property type="match status" value="1"/>
</dbReference>
<dbReference type="Gene3D" id="3.30.450.20">
    <property type="entry name" value="PAS domain"/>
    <property type="match status" value="1"/>
</dbReference>
<dbReference type="Proteomes" id="UP001239418">
    <property type="component" value="Chromosome"/>
</dbReference>
<feature type="domain" description="PAS" evidence="5">
    <location>
        <begin position="71"/>
        <end position="107"/>
    </location>
</feature>
<dbReference type="SMART" id="SM00091">
    <property type="entry name" value="PAS"/>
    <property type="match status" value="1"/>
</dbReference>
<dbReference type="Pfam" id="PF00512">
    <property type="entry name" value="HisKA"/>
    <property type="match status" value="1"/>
</dbReference>
<gene>
    <name evidence="6" type="ORF">PSH97_07920</name>
</gene>
<name>A0ABY9F410_9PSED</name>
<dbReference type="CDD" id="cd00130">
    <property type="entry name" value="PAS"/>
    <property type="match status" value="1"/>
</dbReference>
<dbReference type="PROSITE" id="PS50112">
    <property type="entry name" value="PAS"/>
    <property type="match status" value="1"/>
</dbReference>
<proteinExistence type="predicted"/>
<evidence type="ECO:0000256" key="1">
    <source>
        <dbReference type="ARBA" id="ARBA00000085"/>
    </source>
</evidence>
<dbReference type="EC" id="2.7.13.3" evidence="2"/>
<protein>
    <recommendedName>
        <fullName evidence="2">histidine kinase</fullName>
        <ecNumber evidence="2">2.7.13.3</ecNumber>
    </recommendedName>
</protein>
<dbReference type="InterPro" id="IPR000014">
    <property type="entry name" value="PAS"/>
</dbReference>
<dbReference type="PRINTS" id="PR00344">
    <property type="entry name" value="BCTRLSENSOR"/>
</dbReference>
<dbReference type="InterPro" id="IPR035965">
    <property type="entry name" value="PAS-like_dom_sf"/>
</dbReference>
<evidence type="ECO:0000313" key="7">
    <source>
        <dbReference type="Proteomes" id="UP001239418"/>
    </source>
</evidence>
<sequence length="401" mass="43837">MSPALDAPGQPSSVEQASGLGLEQAFALFNQMSSQLTDSYSMLEARVTELKGELAVVSAQRMQELAEKERLANRLQNLLDLLPGGVIVIDAQGIVREANPAASELLGQPLEGELWRHVIARCFAPREDDGHEISLKDGRRLSIATRSLDAEPGQLVLLNDLTETRHLQDQLARHERLSSLGRMVASLAHQIRTPLSAALLYASHLTEQELPVETQQRFAGRLKERLHELEHQVRDMLVFARGELPLTDRVTPKMLMQSLQAAALTHVQDLPIRWQCDSHAGELLCNRDTLVGAILNLIENAVQASAGDVRLKVHLYTRGNNLRLCVSDSGSGIDTKVLARLGEPFFTTKTTGTGLGLTVVKAVARAHQGELQLRSRPGRGTCAQVILPLFSGEQPSAQGVK</sequence>
<dbReference type="InterPro" id="IPR003594">
    <property type="entry name" value="HATPase_dom"/>
</dbReference>
<dbReference type="PROSITE" id="PS50109">
    <property type="entry name" value="HIS_KIN"/>
    <property type="match status" value="1"/>
</dbReference>
<keyword evidence="7" id="KW-1185">Reference proteome</keyword>